<gene>
    <name evidence="6" type="ORF">D1B17_11915</name>
</gene>
<dbReference type="Gene3D" id="3.40.50.300">
    <property type="entry name" value="P-loop containing nucleotide triphosphate hydrolases"/>
    <property type="match status" value="2"/>
</dbReference>
<comment type="similarity">
    <text evidence="4">Belongs to the helicase family. DinG subfamily.</text>
</comment>
<name>A0A386PX30_9LACO</name>
<dbReference type="GO" id="GO:0006139">
    <property type="term" value="P:nucleobase-containing compound metabolic process"/>
    <property type="evidence" value="ECO:0007669"/>
    <property type="project" value="InterPro"/>
</dbReference>
<dbReference type="SUPFAM" id="SSF52540">
    <property type="entry name" value="P-loop containing nucleoside triphosphate hydrolases"/>
    <property type="match status" value="1"/>
</dbReference>
<dbReference type="GO" id="GO:0005524">
    <property type="term" value="F:ATP binding"/>
    <property type="evidence" value="ECO:0007669"/>
    <property type="project" value="UniProtKB-KW"/>
</dbReference>
<keyword evidence="6" id="KW-0347">Helicase</keyword>
<organism evidence="6 7">
    <name type="scientific">Companilactobacillus zhachilii</name>
    <dbReference type="NCBI Taxonomy" id="2304606"/>
    <lineage>
        <taxon>Bacteria</taxon>
        <taxon>Bacillati</taxon>
        <taxon>Bacillota</taxon>
        <taxon>Bacilli</taxon>
        <taxon>Lactobacillales</taxon>
        <taxon>Lactobacillaceae</taxon>
        <taxon>Companilactobacillus</taxon>
    </lineage>
</organism>
<dbReference type="SMART" id="SM00491">
    <property type="entry name" value="HELICc2"/>
    <property type="match status" value="1"/>
</dbReference>
<dbReference type="Proteomes" id="UP000267208">
    <property type="component" value="Chromosome"/>
</dbReference>
<dbReference type="GO" id="GO:0003678">
    <property type="term" value="F:DNA helicase activity"/>
    <property type="evidence" value="ECO:0007669"/>
    <property type="project" value="TreeGrafter"/>
</dbReference>
<protein>
    <submittedName>
        <fullName evidence="6">ATP-dependent DNA helicase</fullName>
    </submittedName>
</protein>
<dbReference type="RefSeq" id="WP_120143794.1">
    <property type="nucleotide sequence ID" value="NZ_CP031933.2"/>
</dbReference>
<dbReference type="AlphaFoldDB" id="A0A386PX30"/>
<accession>A0A386PX30</accession>
<dbReference type="GO" id="GO:0016818">
    <property type="term" value="F:hydrolase activity, acting on acid anhydrides, in phosphorus-containing anhydrides"/>
    <property type="evidence" value="ECO:0007669"/>
    <property type="project" value="InterPro"/>
</dbReference>
<sequence length="758" mass="86524">MDFTKEIINLFEKDIANVYKSSPRQSQVQMALDVEDFLVNSLKQIMFIEAPVGTGKTLGVLVPSLLYCNEFRHTITYATATKNLQSQIMNTEVPQLEKLHLVNAGETVLAMGKSNYACLSQLKENESSFLSSRYSEIYNAIVKSKTGSRDELEKVFSIHFADNEWKKISLSNYVGHCSDYLCKGHGYRGEFNRRHTVTVTNHDMIIQSYINEMDQKGPIVPIMGGVMIIDEAHLFDENFLGRIQQELSLGELQKFYEKLDVYGKNGFKDIRNLFDDLYNQNYGKSGRHPITDKIQNDLRSILKSLQSLETIEEDKYSFSFSNSLYNLTTRIGYILNNKEWTCWFSIEDGPCFNMIPNHFYDDLADTIKFFAKGSKVIFLSGTLTATDDPIGELENNWKLEKFKYKSYDTPFNIYNQAYIYVPKGIHDPKYKESHQREVSYELDNICNNVSGGILLLNNSLEMMDSISSAIGKRFQGRKVLKQGEKSNEMLTSEFKRDKNSILLGSGSFFSGFSIPGNALQAVVITSLPFPVPDDPFVQLQQREFGVENKTKFVVLLNMMLKRLEQGIGRLIRQSSDYGIVCIADPRIYTKGYGESIINWMSLNGYNIRHGSESMSLFQKQISGVIENQRNVDEKSYDKKLLNIPNIVRKREKNSSDKLRSTHKKNTGNDDIIVDLKKSANKRVREIRKKYPEAKITLTGFSKVNTIEGLAQVLVDSAFTSGIDRSEFVDILPMPKEKWDSIYPNPRLSGPVIVTRVDD</sequence>
<evidence type="ECO:0000256" key="1">
    <source>
        <dbReference type="ARBA" id="ARBA00022741"/>
    </source>
</evidence>
<evidence type="ECO:0000313" key="7">
    <source>
        <dbReference type="Proteomes" id="UP000267208"/>
    </source>
</evidence>
<dbReference type="PROSITE" id="PS51193">
    <property type="entry name" value="HELICASE_ATP_BIND_2"/>
    <property type="match status" value="1"/>
</dbReference>
<dbReference type="GO" id="GO:0003676">
    <property type="term" value="F:nucleic acid binding"/>
    <property type="evidence" value="ECO:0007669"/>
    <property type="project" value="InterPro"/>
</dbReference>
<dbReference type="InterPro" id="IPR014013">
    <property type="entry name" value="Helic_SF1/SF2_ATP-bd_DinG/Rad3"/>
</dbReference>
<evidence type="ECO:0000256" key="3">
    <source>
        <dbReference type="ARBA" id="ARBA00022840"/>
    </source>
</evidence>
<dbReference type="EMBL" id="CP031933">
    <property type="protein sequence ID" value="AYE39293.1"/>
    <property type="molecule type" value="Genomic_DNA"/>
</dbReference>
<dbReference type="InterPro" id="IPR027417">
    <property type="entry name" value="P-loop_NTPase"/>
</dbReference>
<keyword evidence="7" id="KW-1185">Reference proteome</keyword>
<dbReference type="InterPro" id="IPR045028">
    <property type="entry name" value="DinG/Rad3-like"/>
</dbReference>
<keyword evidence="3" id="KW-0067">ATP-binding</keyword>
<dbReference type="InterPro" id="IPR006555">
    <property type="entry name" value="ATP-dep_Helicase_C"/>
</dbReference>
<evidence type="ECO:0000256" key="4">
    <source>
        <dbReference type="ARBA" id="ARBA00038058"/>
    </source>
</evidence>
<evidence type="ECO:0000313" key="6">
    <source>
        <dbReference type="EMBL" id="AYE39293.1"/>
    </source>
</evidence>
<keyword evidence="1" id="KW-0547">Nucleotide-binding</keyword>
<proteinExistence type="inferred from homology"/>
<dbReference type="PANTHER" id="PTHR11472:SF34">
    <property type="entry name" value="REGULATOR OF TELOMERE ELONGATION HELICASE 1"/>
    <property type="match status" value="1"/>
</dbReference>
<evidence type="ECO:0000259" key="5">
    <source>
        <dbReference type="PROSITE" id="PS51193"/>
    </source>
</evidence>
<dbReference type="Pfam" id="PF13307">
    <property type="entry name" value="Helicase_C_2"/>
    <property type="match status" value="1"/>
</dbReference>
<evidence type="ECO:0000256" key="2">
    <source>
        <dbReference type="ARBA" id="ARBA00022801"/>
    </source>
</evidence>
<feature type="domain" description="Helicase ATP-binding" evidence="5">
    <location>
        <begin position="13"/>
        <end position="282"/>
    </location>
</feature>
<dbReference type="PANTHER" id="PTHR11472">
    <property type="entry name" value="DNA REPAIR DEAD HELICASE RAD3/XP-D SUBFAMILY MEMBER"/>
    <property type="match status" value="1"/>
</dbReference>
<dbReference type="OrthoDB" id="9803913at2"/>
<keyword evidence="2" id="KW-0378">Hydrolase</keyword>
<dbReference type="KEGG" id="lzh:D1B17_11915"/>
<reference evidence="7" key="1">
    <citation type="submission" date="2018-08" db="EMBL/GenBank/DDBJ databases">
        <title>Genome of Lactobacillus sp. HBUAS52074.</title>
        <authorList>
            <person name="Guo Z."/>
            <person name="Zhang Z.D."/>
        </authorList>
    </citation>
    <scope>NUCLEOTIDE SEQUENCE [LARGE SCALE GENOMIC DNA]</scope>
    <source>
        <strain evidence="7">HBUAS52074</strain>
    </source>
</reference>